<evidence type="ECO:0000256" key="6">
    <source>
        <dbReference type="SAM" id="Phobius"/>
    </source>
</evidence>
<keyword evidence="4 6" id="KW-1133">Transmembrane helix</keyword>
<dbReference type="Proteomes" id="UP000075320">
    <property type="component" value="Unassembled WGS sequence"/>
</dbReference>
<evidence type="ECO:0000259" key="9">
    <source>
        <dbReference type="Pfam" id="PF11412"/>
    </source>
</evidence>
<keyword evidence="7" id="KW-0732">Signal</keyword>
<dbReference type="InterPro" id="IPR036249">
    <property type="entry name" value="Thioredoxin-like_sf"/>
</dbReference>
<evidence type="ECO:0000313" key="10">
    <source>
        <dbReference type="EMBL" id="KYG66500.1"/>
    </source>
</evidence>
<dbReference type="GO" id="GO:0017004">
    <property type="term" value="P:cytochrome complex assembly"/>
    <property type="evidence" value="ECO:0007669"/>
    <property type="project" value="UniProtKB-KW"/>
</dbReference>
<evidence type="ECO:0000313" key="11">
    <source>
        <dbReference type="Proteomes" id="UP000075320"/>
    </source>
</evidence>
<dbReference type="EMBL" id="LUKE01000001">
    <property type="protein sequence ID" value="KYG66500.1"/>
    <property type="molecule type" value="Genomic_DNA"/>
</dbReference>
<feature type="transmembrane region" description="Helical" evidence="6">
    <location>
        <begin position="474"/>
        <end position="492"/>
    </location>
</feature>
<keyword evidence="5 6" id="KW-0472">Membrane</keyword>
<gene>
    <name evidence="10" type="ORF">AZI86_05490</name>
</gene>
<dbReference type="GO" id="GO:0016020">
    <property type="term" value="C:membrane"/>
    <property type="evidence" value="ECO:0007669"/>
    <property type="project" value="UniProtKB-SubCell"/>
</dbReference>
<accession>A0A150WPZ6</accession>
<feature type="signal peptide" evidence="7">
    <location>
        <begin position="1"/>
        <end position="20"/>
    </location>
</feature>
<dbReference type="InterPro" id="IPR035671">
    <property type="entry name" value="DsbD_gamma"/>
</dbReference>
<feature type="transmembrane region" description="Helical" evidence="6">
    <location>
        <begin position="324"/>
        <end position="344"/>
    </location>
</feature>
<feature type="domain" description="Cytochrome C biogenesis protein transmembrane" evidence="8">
    <location>
        <begin position="280"/>
        <end position="487"/>
    </location>
</feature>
<feature type="transmembrane region" description="Helical" evidence="6">
    <location>
        <begin position="364"/>
        <end position="388"/>
    </location>
</feature>
<feature type="transmembrane region" description="Helical" evidence="6">
    <location>
        <begin position="276"/>
        <end position="303"/>
    </location>
</feature>
<name>A0A150WPZ6_BDEBC</name>
<feature type="domain" description="Thiol:disulfide interchange protein DsbD N-terminal" evidence="9">
    <location>
        <begin position="40"/>
        <end position="139"/>
    </location>
</feature>
<evidence type="ECO:0000256" key="1">
    <source>
        <dbReference type="ARBA" id="ARBA00004141"/>
    </source>
</evidence>
<evidence type="ECO:0000256" key="7">
    <source>
        <dbReference type="SAM" id="SignalP"/>
    </source>
</evidence>
<reference evidence="10 11" key="1">
    <citation type="submission" date="2016-03" db="EMBL/GenBank/DDBJ databases">
        <authorList>
            <person name="Ploux O."/>
        </authorList>
    </citation>
    <scope>NUCLEOTIDE SEQUENCE [LARGE SCALE GENOMIC DNA]</scope>
    <source>
        <strain evidence="10 11">R0</strain>
    </source>
</reference>
<organism evidence="10 11">
    <name type="scientific">Bdellovibrio bacteriovorus</name>
    <dbReference type="NCBI Taxonomy" id="959"/>
    <lineage>
        <taxon>Bacteria</taxon>
        <taxon>Pseudomonadati</taxon>
        <taxon>Bdellovibrionota</taxon>
        <taxon>Bdellovibrionia</taxon>
        <taxon>Bdellovibrionales</taxon>
        <taxon>Pseudobdellovibrionaceae</taxon>
        <taxon>Bdellovibrio</taxon>
    </lineage>
</organism>
<dbReference type="Gene3D" id="3.40.30.10">
    <property type="entry name" value="Glutaredoxin"/>
    <property type="match status" value="1"/>
</dbReference>
<comment type="caution">
    <text evidence="10">The sequence shown here is derived from an EMBL/GenBank/DDBJ whole genome shotgun (WGS) entry which is preliminary data.</text>
</comment>
<keyword evidence="2 6" id="KW-0812">Transmembrane</keyword>
<dbReference type="PANTHER" id="PTHR32234:SF3">
    <property type="entry name" value="SUPPRESSION OF COPPER SENSITIVITY PROTEIN"/>
    <property type="match status" value="1"/>
</dbReference>
<evidence type="ECO:0000256" key="4">
    <source>
        <dbReference type="ARBA" id="ARBA00022989"/>
    </source>
</evidence>
<evidence type="ECO:0000259" key="8">
    <source>
        <dbReference type="Pfam" id="PF02683"/>
    </source>
</evidence>
<keyword evidence="3" id="KW-0201">Cytochrome c-type biogenesis</keyword>
<feature type="transmembrane region" description="Helical" evidence="6">
    <location>
        <begin position="498"/>
        <end position="515"/>
    </location>
</feature>
<dbReference type="GO" id="GO:0015035">
    <property type="term" value="F:protein-disulfide reductase activity"/>
    <property type="evidence" value="ECO:0007669"/>
    <property type="project" value="TreeGrafter"/>
</dbReference>
<dbReference type="InterPro" id="IPR028250">
    <property type="entry name" value="DsbDN"/>
</dbReference>
<feature type="transmembrane region" description="Helical" evidence="6">
    <location>
        <begin position="400"/>
        <end position="419"/>
    </location>
</feature>
<feature type="chain" id="PRO_5007573486" description="Thiol:disulfide interchange protein" evidence="7">
    <location>
        <begin position="21"/>
        <end position="670"/>
    </location>
</feature>
<dbReference type="InterPro" id="IPR003834">
    <property type="entry name" value="Cyt_c_assmbl_TM_dom"/>
</dbReference>
<proteinExistence type="predicted"/>
<dbReference type="CDD" id="cd02953">
    <property type="entry name" value="DsbDgamma"/>
    <property type="match status" value="1"/>
</dbReference>
<dbReference type="SUPFAM" id="SSF52833">
    <property type="entry name" value="Thioredoxin-like"/>
    <property type="match status" value="1"/>
</dbReference>
<evidence type="ECO:0000256" key="2">
    <source>
        <dbReference type="ARBA" id="ARBA00022692"/>
    </source>
</evidence>
<dbReference type="Pfam" id="PF13899">
    <property type="entry name" value="Thioredoxin_7"/>
    <property type="match status" value="1"/>
</dbReference>
<protein>
    <recommendedName>
        <fullName evidence="12">Thiol:disulfide interchange protein</fullName>
    </recommendedName>
</protein>
<keyword evidence="11" id="KW-1185">Reference proteome</keyword>
<dbReference type="GO" id="GO:0045454">
    <property type="term" value="P:cell redox homeostasis"/>
    <property type="evidence" value="ECO:0007669"/>
    <property type="project" value="TreeGrafter"/>
</dbReference>
<evidence type="ECO:0000256" key="3">
    <source>
        <dbReference type="ARBA" id="ARBA00022748"/>
    </source>
</evidence>
<dbReference type="AlphaFoldDB" id="A0A150WPZ6"/>
<evidence type="ECO:0008006" key="12">
    <source>
        <dbReference type="Google" id="ProtNLM"/>
    </source>
</evidence>
<comment type="subcellular location">
    <subcellularLocation>
        <location evidence="1">Membrane</location>
        <topology evidence="1">Multi-pass membrane protein</topology>
    </subcellularLocation>
</comment>
<sequence length="670" mass="73068">MLRLVSVFALVFMTFQVSFASETLKGPHIQIDWLAPQIFAENSETVIGIRFRPDPHWHVYWKNPGDSGSAPKFQIKSKNAEVGEILWPYPARLPIAHLTNFGYEGDVAYLLKVKTGMAASLKMEVNLEWLVCQEECVPGFGVLSLSRDIKGTETVFAKEIQSKLNSFENKIPSAGLDSPYRLAVSELPEGGLKVFVSSKANLPSEVDLFPVDPEYVQPAQPKITKTDSGFEVAFQKSATAQKPASLGFLLVADKKAYKFSGLQIGALTATTEPVSFAVLAVILGSALLGGMLLNLMPCVFPVISIKAVSLLKNENAQERRKDGWLYAAGVLTTFAGLGAGFLILRSLGASVGWGFQLQSPLVVFGLIVLFWMMALNFLGVFEFGTAIMNSTGRIRWQGSFATGVLSVFIAAPCTGPFMGTALGATATMPGWQAMLVFIFLGMGLALPYLALTLSQKLAQKMPKPGAWMETVKQFFAFPLFATVLWLLWVLGLQTGSQGWLATGAALLILSFALWLGHGRKSLWKVIAWILAISALTYSGKQVQTAEASAEVSSNSAWTSYDENKLQSALQSGQPVFIDFTAAWCITCQVNKKAVLETATADEIFKKGNILRMRADWTKQDPAITAALSKLGRNSVPVYAFYSGKDAKTRLLPQILTIDMIHDLIPLKEEK</sequence>
<dbReference type="PANTHER" id="PTHR32234">
    <property type="entry name" value="THIOL:DISULFIDE INTERCHANGE PROTEIN DSBD"/>
    <property type="match status" value="1"/>
</dbReference>
<dbReference type="Pfam" id="PF11412">
    <property type="entry name" value="DsbD_N"/>
    <property type="match status" value="1"/>
</dbReference>
<feature type="transmembrane region" description="Helical" evidence="6">
    <location>
        <begin position="431"/>
        <end position="453"/>
    </location>
</feature>
<dbReference type="Pfam" id="PF02683">
    <property type="entry name" value="DsbD_TM"/>
    <property type="match status" value="1"/>
</dbReference>
<evidence type="ECO:0000256" key="5">
    <source>
        <dbReference type="ARBA" id="ARBA00023136"/>
    </source>
</evidence>